<dbReference type="EMBL" id="WWCN01000018">
    <property type="protein sequence ID" value="MYM25753.1"/>
    <property type="molecule type" value="Genomic_DNA"/>
</dbReference>
<dbReference type="Pfam" id="PF07603">
    <property type="entry name" value="Lcl_C"/>
    <property type="match status" value="1"/>
</dbReference>
<evidence type="ECO:0000259" key="1">
    <source>
        <dbReference type="Pfam" id="PF07603"/>
    </source>
</evidence>
<feature type="domain" description="Lcl C-terminal" evidence="1">
    <location>
        <begin position="89"/>
        <end position="209"/>
    </location>
</feature>
<reference evidence="2 3" key="1">
    <citation type="submission" date="2019-12" db="EMBL/GenBank/DDBJ databases">
        <title>Novel species isolated from a subtropical stream in China.</title>
        <authorList>
            <person name="Lu H."/>
        </authorList>
    </citation>
    <scope>NUCLEOTIDE SEQUENCE [LARGE SCALE GENOMIC DNA]</scope>
    <source>
        <strain evidence="2 3">FT135W</strain>
    </source>
</reference>
<dbReference type="Proteomes" id="UP000479335">
    <property type="component" value="Unassembled WGS sequence"/>
</dbReference>
<name>A0A6L8KE76_9BURK</name>
<protein>
    <submittedName>
        <fullName evidence="2">DUF1566 domain-containing protein</fullName>
    </submittedName>
</protein>
<evidence type="ECO:0000313" key="3">
    <source>
        <dbReference type="Proteomes" id="UP000479335"/>
    </source>
</evidence>
<gene>
    <name evidence="2" type="ORF">GTP46_24295</name>
</gene>
<dbReference type="InterPro" id="IPR011460">
    <property type="entry name" value="Lcl_C"/>
</dbReference>
<accession>A0A6L8KE76</accession>
<comment type="caution">
    <text evidence="2">The sequence shown here is derived from an EMBL/GenBank/DDBJ whole genome shotgun (WGS) entry which is preliminary data.</text>
</comment>
<dbReference type="AlphaFoldDB" id="A0A6L8KE76"/>
<organism evidence="2 3">
    <name type="scientific">Duganella flavida</name>
    <dbReference type="NCBI Taxonomy" id="2692175"/>
    <lineage>
        <taxon>Bacteria</taxon>
        <taxon>Pseudomonadati</taxon>
        <taxon>Pseudomonadota</taxon>
        <taxon>Betaproteobacteria</taxon>
        <taxon>Burkholderiales</taxon>
        <taxon>Oxalobacteraceae</taxon>
        <taxon>Telluria group</taxon>
        <taxon>Duganella</taxon>
    </lineage>
</organism>
<evidence type="ECO:0000313" key="2">
    <source>
        <dbReference type="EMBL" id="MYM25753.1"/>
    </source>
</evidence>
<keyword evidence="3" id="KW-1185">Reference proteome</keyword>
<sequence length="213" mass="22503">MSTAVSVANETLSGDTAATTLPAIGEAYAGGYFTGIIQIEGKQFALITAGAAGQLRGKLHPSSAAVDGSSHRADGAANTEALAGAGSTLAQEALALVIDGHKDWYIPSRDEQELQYRAFKPTDDENYADGEDGVNPSSVPAGEAYTEESPAQATVENFRAGAADAFEDWWYWSSTQHASYPSSAWGQTFHVGGQHYGHKVGEGRVRVVRRLPI</sequence>
<proteinExistence type="predicted"/>
<dbReference type="RefSeq" id="WP_161009194.1">
    <property type="nucleotide sequence ID" value="NZ_WWCN01000018.1"/>
</dbReference>